<accession>A0A412B0T2</accession>
<dbReference type="GO" id="GO:0004527">
    <property type="term" value="F:exonuclease activity"/>
    <property type="evidence" value="ECO:0007669"/>
    <property type="project" value="UniProtKB-KW"/>
</dbReference>
<evidence type="ECO:0000256" key="3">
    <source>
        <dbReference type="ARBA" id="ARBA00022839"/>
    </source>
</evidence>
<gene>
    <name evidence="6" type="ORF">DWY99_01000</name>
</gene>
<keyword evidence="3" id="KW-0269">Exonuclease</keyword>
<dbReference type="AlphaFoldDB" id="A0A412B0T2"/>
<evidence type="ECO:0000256" key="4">
    <source>
        <dbReference type="SAM" id="MobiDB-lite"/>
    </source>
</evidence>
<feature type="region of interest" description="Disordered" evidence="4">
    <location>
        <begin position="227"/>
        <end position="246"/>
    </location>
</feature>
<protein>
    <recommendedName>
        <fullName evidence="5">Ribonuclease B N-terminal OB domain-containing protein</fullName>
    </recommendedName>
</protein>
<proteinExistence type="predicted"/>
<sequence>MTITIKEKITEALENCRETTEPLELFRAVGLNDKDQFAAAVQELEQEGVLVTTKKGRLLSVKSAGLTPAQMISQSKGFSFARPLEGGEDIYVAQEDRKRAMLGDTVLLRDIRDSGKGLSGRVEKIIRKGTHLFTGTVVRRGRDLELELDGAFRYQVPVEKKGSLHGKNGDKVQAILSYGPRSGKLTARILKVYGKAASAKVCADAIIDATGFQRNLKRKFCVRRRNYPGSRLPRRKEKSAPTCGNS</sequence>
<reference evidence="6 7" key="1">
    <citation type="submission" date="2018-08" db="EMBL/GenBank/DDBJ databases">
        <title>A genome reference for cultivated species of the human gut microbiota.</title>
        <authorList>
            <person name="Zou Y."/>
            <person name="Xue W."/>
            <person name="Luo G."/>
        </authorList>
    </citation>
    <scope>NUCLEOTIDE SEQUENCE [LARGE SCALE GENOMIC DNA]</scope>
    <source>
        <strain evidence="6 7">AF28-26</strain>
    </source>
</reference>
<comment type="caution">
    <text evidence="6">The sequence shown here is derived from an EMBL/GenBank/DDBJ whole genome shotgun (WGS) entry which is preliminary data.</text>
</comment>
<dbReference type="SUPFAM" id="SSF50249">
    <property type="entry name" value="Nucleic acid-binding proteins"/>
    <property type="match status" value="1"/>
</dbReference>
<name>A0A412B0T2_9FIRM</name>
<evidence type="ECO:0000313" key="6">
    <source>
        <dbReference type="EMBL" id="RGQ44255.1"/>
    </source>
</evidence>
<feature type="compositionally biased region" description="Basic residues" evidence="4">
    <location>
        <begin position="227"/>
        <end position="237"/>
    </location>
</feature>
<feature type="domain" description="Ribonuclease B N-terminal OB" evidence="5">
    <location>
        <begin position="73"/>
        <end position="123"/>
    </location>
</feature>
<keyword evidence="1" id="KW-0540">Nuclease</keyword>
<dbReference type="Pfam" id="PF08206">
    <property type="entry name" value="OB_RNB"/>
    <property type="match status" value="1"/>
</dbReference>
<keyword evidence="2" id="KW-0378">Hydrolase</keyword>
<evidence type="ECO:0000256" key="1">
    <source>
        <dbReference type="ARBA" id="ARBA00022722"/>
    </source>
</evidence>
<dbReference type="InterPro" id="IPR013223">
    <property type="entry name" value="RNase_B_OB_dom"/>
</dbReference>
<evidence type="ECO:0000259" key="5">
    <source>
        <dbReference type="Pfam" id="PF08206"/>
    </source>
</evidence>
<evidence type="ECO:0000256" key="2">
    <source>
        <dbReference type="ARBA" id="ARBA00022801"/>
    </source>
</evidence>
<dbReference type="EMBL" id="QRTC01000002">
    <property type="protein sequence ID" value="RGQ44255.1"/>
    <property type="molecule type" value="Genomic_DNA"/>
</dbReference>
<organism evidence="6 7">
    <name type="scientific">[Clostridium] leptum</name>
    <dbReference type="NCBI Taxonomy" id="1535"/>
    <lineage>
        <taxon>Bacteria</taxon>
        <taxon>Bacillati</taxon>
        <taxon>Bacillota</taxon>
        <taxon>Clostridia</taxon>
        <taxon>Eubacteriales</taxon>
        <taxon>Oscillospiraceae</taxon>
        <taxon>Oscillospiraceae incertae sedis</taxon>
    </lineage>
</organism>
<dbReference type="Proteomes" id="UP000284751">
    <property type="component" value="Unassembled WGS sequence"/>
</dbReference>
<dbReference type="Gene3D" id="2.40.50.140">
    <property type="entry name" value="Nucleic acid-binding proteins"/>
    <property type="match status" value="1"/>
</dbReference>
<dbReference type="InterPro" id="IPR012340">
    <property type="entry name" value="NA-bd_OB-fold"/>
</dbReference>
<evidence type="ECO:0000313" key="7">
    <source>
        <dbReference type="Proteomes" id="UP000284751"/>
    </source>
</evidence>